<evidence type="ECO:0000313" key="3">
    <source>
        <dbReference type="Proteomes" id="UP000325827"/>
    </source>
</evidence>
<keyword evidence="3" id="KW-1185">Reference proteome</keyword>
<name>A0A5J5J5U5_9MICO</name>
<evidence type="ECO:0000259" key="1">
    <source>
        <dbReference type="Pfam" id="PF05368"/>
    </source>
</evidence>
<protein>
    <submittedName>
        <fullName evidence="2">SDR family oxidoreductase</fullName>
    </submittedName>
</protein>
<dbReference type="InterPro" id="IPR036291">
    <property type="entry name" value="NAD(P)-bd_dom_sf"/>
</dbReference>
<dbReference type="Gene3D" id="3.90.25.10">
    <property type="entry name" value="UDP-galactose 4-epimerase, domain 1"/>
    <property type="match status" value="1"/>
</dbReference>
<dbReference type="PANTHER" id="PTHR47129:SF1">
    <property type="entry name" value="NMRA-LIKE DOMAIN-CONTAINING PROTEIN"/>
    <property type="match status" value="1"/>
</dbReference>
<dbReference type="Pfam" id="PF05368">
    <property type="entry name" value="NmrA"/>
    <property type="match status" value="1"/>
</dbReference>
<dbReference type="EMBL" id="VYSA01000001">
    <property type="protein sequence ID" value="KAA9111432.1"/>
    <property type="molecule type" value="Genomic_DNA"/>
</dbReference>
<dbReference type="PANTHER" id="PTHR47129">
    <property type="entry name" value="QUINONE OXIDOREDUCTASE 2"/>
    <property type="match status" value="1"/>
</dbReference>
<evidence type="ECO:0000313" key="2">
    <source>
        <dbReference type="EMBL" id="KAA9111432.1"/>
    </source>
</evidence>
<dbReference type="Gene3D" id="3.40.50.720">
    <property type="entry name" value="NAD(P)-binding Rossmann-like Domain"/>
    <property type="match status" value="1"/>
</dbReference>
<proteinExistence type="predicted"/>
<sequence>MSNPPLAITGSTGLLGAQVASLLSAAGAQLRLLARTPDRAPRLPGSAAVACSYDDTAAAASALEGIDVLFMVSASESADRLAQHFAFVDAARDAGVQHIVYTSFQNAAPDATFTLARDQYATEERIKASGMRWTMLRDSLYLDFLPALVGDDGVIRGPAGDGRVAAVTRADIARTAARVLLDPAAHAGRTYTLTGSEALTLDEVAAILTRDTGRTVRFHDETLDEAYASRAKWNAPDWQNDAWVSTYTAIAAGELAEVTTDVLDITGTPPLTLVDYLAGTRQTS</sequence>
<dbReference type="OrthoDB" id="3243290at2"/>
<dbReference type="SUPFAM" id="SSF51735">
    <property type="entry name" value="NAD(P)-binding Rossmann-fold domains"/>
    <property type="match status" value="1"/>
</dbReference>
<organism evidence="2 3">
    <name type="scientific">Microbacterium rhizomatis</name>
    <dbReference type="NCBI Taxonomy" id="1631477"/>
    <lineage>
        <taxon>Bacteria</taxon>
        <taxon>Bacillati</taxon>
        <taxon>Actinomycetota</taxon>
        <taxon>Actinomycetes</taxon>
        <taxon>Micrococcales</taxon>
        <taxon>Microbacteriaceae</taxon>
        <taxon>Microbacterium</taxon>
    </lineage>
</organism>
<dbReference type="RefSeq" id="WP_150448201.1">
    <property type="nucleotide sequence ID" value="NZ_VYSA01000001.1"/>
</dbReference>
<accession>A0A5J5J5U5</accession>
<dbReference type="CDD" id="cd05269">
    <property type="entry name" value="TMR_SDR_a"/>
    <property type="match status" value="1"/>
</dbReference>
<dbReference type="InterPro" id="IPR008030">
    <property type="entry name" value="NmrA-like"/>
</dbReference>
<comment type="caution">
    <text evidence="2">The sequence shown here is derived from an EMBL/GenBank/DDBJ whole genome shotgun (WGS) entry which is preliminary data.</text>
</comment>
<dbReference type="AlphaFoldDB" id="A0A5J5J5U5"/>
<feature type="domain" description="NmrA-like" evidence="1">
    <location>
        <begin position="6"/>
        <end position="219"/>
    </location>
</feature>
<dbReference type="Proteomes" id="UP000325827">
    <property type="component" value="Unassembled WGS sequence"/>
</dbReference>
<reference evidence="3" key="1">
    <citation type="submission" date="2019-09" db="EMBL/GenBank/DDBJ databases">
        <title>Mumia zhuanghuii sp. nov. isolated from the intestinal contents of plateau pika (Ochotona curzoniae) in the Qinghai-Tibet plateau of China.</title>
        <authorList>
            <person name="Tian Z."/>
        </authorList>
    </citation>
    <scope>NUCLEOTIDE SEQUENCE [LARGE SCALE GENOMIC DNA]</scope>
    <source>
        <strain evidence="3">JCM 30598</strain>
    </source>
</reference>
<gene>
    <name evidence="2" type="ORF">F6B43_07635</name>
</gene>
<dbReference type="InterPro" id="IPR052718">
    <property type="entry name" value="NmrA-type_oxidoreductase"/>
</dbReference>